<protein>
    <recommendedName>
        <fullName evidence="6">Profilin</fullName>
    </recommendedName>
</protein>
<dbReference type="OrthoDB" id="421374at2759"/>
<dbReference type="Pfam" id="PF00235">
    <property type="entry name" value="Profilin"/>
    <property type="match status" value="1"/>
</dbReference>
<comment type="caution">
    <text evidence="7">The sequence shown here is derived from an EMBL/GenBank/DDBJ whole genome shotgun (WGS) entry which is preliminary data.</text>
</comment>
<keyword evidence="3" id="KW-0963">Cytoplasm</keyword>
<evidence type="ECO:0000313" key="8">
    <source>
        <dbReference type="Proteomes" id="UP000092321"/>
    </source>
</evidence>
<evidence type="ECO:0000256" key="3">
    <source>
        <dbReference type="ARBA" id="ARBA00022490"/>
    </source>
</evidence>
<dbReference type="Gene3D" id="3.30.450.30">
    <property type="entry name" value="Dynein light chain 2a, cytoplasmic"/>
    <property type="match status" value="1"/>
</dbReference>
<keyword evidence="8" id="KW-1185">Reference proteome</keyword>
<dbReference type="InterPro" id="IPR048278">
    <property type="entry name" value="PFN"/>
</dbReference>
<dbReference type="SUPFAM" id="SSF55770">
    <property type="entry name" value="Profilin (actin-binding protein)"/>
    <property type="match status" value="1"/>
</dbReference>
<evidence type="ECO:0000256" key="1">
    <source>
        <dbReference type="ARBA" id="ARBA00004245"/>
    </source>
</evidence>
<name>A0A1B7TGF6_9ASCO</name>
<gene>
    <name evidence="7" type="ORF">HANVADRAFT_51928</name>
</gene>
<dbReference type="Proteomes" id="UP000092321">
    <property type="component" value="Unassembled WGS sequence"/>
</dbReference>
<dbReference type="PANTHER" id="PTHR11604:SF0">
    <property type="entry name" value="PROFILIN"/>
    <property type="match status" value="1"/>
</dbReference>
<accession>A0A1B7TGF6</accession>
<dbReference type="PANTHER" id="PTHR11604">
    <property type="entry name" value="PROFILIN"/>
    <property type="match status" value="1"/>
</dbReference>
<dbReference type="SMART" id="SM00392">
    <property type="entry name" value="PROF"/>
    <property type="match status" value="1"/>
</dbReference>
<dbReference type="PRINTS" id="PR00392">
    <property type="entry name" value="PROFILIN"/>
</dbReference>
<dbReference type="CDD" id="cd00148">
    <property type="entry name" value="PROF"/>
    <property type="match status" value="1"/>
</dbReference>
<organism evidence="7 8">
    <name type="scientific">Hanseniaspora valbyensis NRRL Y-1626</name>
    <dbReference type="NCBI Taxonomy" id="766949"/>
    <lineage>
        <taxon>Eukaryota</taxon>
        <taxon>Fungi</taxon>
        <taxon>Dikarya</taxon>
        <taxon>Ascomycota</taxon>
        <taxon>Saccharomycotina</taxon>
        <taxon>Saccharomycetes</taxon>
        <taxon>Saccharomycodales</taxon>
        <taxon>Saccharomycodaceae</taxon>
        <taxon>Hanseniaspora</taxon>
    </lineage>
</organism>
<evidence type="ECO:0000256" key="2">
    <source>
        <dbReference type="ARBA" id="ARBA00010058"/>
    </source>
</evidence>
<dbReference type="EMBL" id="LXPE01000006">
    <property type="protein sequence ID" value="OBA27811.1"/>
    <property type="molecule type" value="Genomic_DNA"/>
</dbReference>
<evidence type="ECO:0000256" key="5">
    <source>
        <dbReference type="ARBA" id="ARBA00023212"/>
    </source>
</evidence>
<dbReference type="GO" id="GO:0005856">
    <property type="term" value="C:cytoskeleton"/>
    <property type="evidence" value="ECO:0007669"/>
    <property type="project" value="UniProtKB-SubCell"/>
</dbReference>
<comment type="subcellular location">
    <subcellularLocation>
        <location evidence="1">Cytoplasm</location>
        <location evidence="1">Cytoskeleton</location>
    </subcellularLocation>
</comment>
<keyword evidence="4 6" id="KW-0009">Actin-binding</keyword>
<evidence type="ECO:0000256" key="6">
    <source>
        <dbReference type="RuleBase" id="RU003909"/>
    </source>
</evidence>
<reference evidence="8" key="1">
    <citation type="journal article" date="2016" name="Proc. Natl. Acad. Sci. U.S.A.">
        <title>Comparative genomics of biotechnologically important yeasts.</title>
        <authorList>
            <person name="Riley R."/>
            <person name="Haridas S."/>
            <person name="Wolfe K.H."/>
            <person name="Lopes M.R."/>
            <person name="Hittinger C.T."/>
            <person name="Goeker M."/>
            <person name="Salamov A.A."/>
            <person name="Wisecaver J.H."/>
            <person name="Long T.M."/>
            <person name="Calvey C.H."/>
            <person name="Aerts A.L."/>
            <person name="Barry K.W."/>
            <person name="Choi C."/>
            <person name="Clum A."/>
            <person name="Coughlan A.Y."/>
            <person name="Deshpande S."/>
            <person name="Douglass A.P."/>
            <person name="Hanson S.J."/>
            <person name="Klenk H.-P."/>
            <person name="LaButti K.M."/>
            <person name="Lapidus A."/>
            <person name="Lindquist E.A."/>
            <person name="Lipzen A.M."/>
            <person name="Meier-Kolthoff J.P."/>
            <person name="Ohm R.A."/>
            <person name="Otillar R.P."/>
            <person name="Pangilinan J.L."/>
            <person name="Peng Y."/>
            <person name="Rokas A."/>
            <person name="Rosa C.A."/>
            <person name="Scheuner C."/>
            <person name="Sibirny A.A."/>
            <person name="Slot J.C."/>
            <person name="Stielow J.B."/>
            <person name="Sun H."/>
            <person name="Kurtzman C.P."/>
            <person name="Blackwell M."/>
            <person name="Grigoriev I.V."/>
            <person name="Jeffries T.W."/>
        </authorList>
    </citation>
    <scope>NUCLEOTIDE SEQUENCE [LARGE SCALE GENOMIC DNA]</scope>
    <source>
        <strain evidence="8">NRRL Y-1626</strain>
    </source>
</reference>
<evidence type="ECO:0000256" key="4">
    <source>
        <dbReference type="ARBA" id="ARBA00023203"/>
    </source>
</evidence>
<dbReference type="GO" id="GO:0003785">
    <property type="term" value="F:actin monomer binding"/>
    <property type="evidence" value="ECO:0007669"/>
    <property type="project" value="TreeGrafter"/>
</dbReference>
<dbReference type="InterPro" id="IPR005455">
    <property type="entry name" value="PFN_euk"/>
</dbReference>
<dbReference type="PRINTS" id="PR01640">
    <property type="entry name" value="PROFILINPLNT"/>
</dbReference>
<dbReference type="InterPro" id="IPR036140">
    <property type="entry name" value="PFN_sf"/>
</dbReference>
<comment type="similarity">
    <text evidence="2 6">Belongs to the profilin family.</text>
</comment>
<keyword evidence="5" id="KW-0206">Cytoskeleton</keyword>
<dbReference type="AlphaFoldDB" id="A0A1B7TGF6"/>
<sequence>MAGAFNDPSYVQQHGIHLSGKKYMLLRADDRSIYGRSDAEGVILVRTKQAILVAHYPAGVIAGDATKIVEQLADYLISVQY</sequence>
<dbReference type="GO" id="GO:0005938">
    <property type="term" value="C:cell cortex"/>
    <property type="evidence" value="ECO:0007669"/>
    <property type="project" value="TreeGrafter"/>
</dbReference>
<proteinExistence type="inferred from homology"/>
<evidence type="ECO:0000313" key="7">
    <source>
        <dbReference type="EMBL" id="OBA27811.1"/>
    </source>
</evidence>